<evidence type="ECO:0000313" key="2">
    <source>
        <dbReference type="Proteomes" id="UP001317001"/>
    </source>
</evidence>
<evidence type="ECO:0000313" key="1">
    <source>
        <dbReference type="EMBL" id="UUV20753.1"/>
    </source>
</evidence>
<dbReference type="Proteomes" id="UP001317001">
    <property type="component" value="Chromosome"/>
</dbReference>
<protein>
    <submittedName>
        <fullName evidence="1">Uncharacterized protein</fullName>
    </submittedName>
</protein>
<keyword evidence="2" id="KW-1185">Reference proteome</keyword>
<dbReference type="RefSeq" id="WP_257498658.1">
    <property type="nucleotide sequence ID" value="NZ_CP102382.1"/>
</dbReference>
<dbReference type="EMBL" id="CP102382">
    <property type="protein sequence ID" value="UUV20753.1"/>
    <property type="molecule type" value="Genomic_DNA"/>
</dbReference>
<reference evidence="1 2" key="1">
    <citation type="submission" date="2022-08" db="EMBL/GenBank/DDBJ databases">
        <title>Myroides zhujiangensis sp. nov., a novel bacterium isolated from sediment in the Pearl River Estuary.</title>
        <authorList>
            <person name="Cui L."/>
        </authorList>
    </citation>
    <scope>NUCLEOTIDE SEQUENCE [LARGE SCALE GENOMIC DNA]</scope>
    <source>
        <strain evidence="1 2">SCSIO 72103</strain>
    </source>
</reference>
<proteinExistence type="predicted"/>
<organism evidence="1 2">
    <name type="scientific">Paenimyroides aestuarii</name>
    <dbReference type="NCBI Taxonomy" id="2968490"/>
    <lineage>
        <taxon>Bacteria</taxon>
        <taxon>Pseudomonadati</taxon>
        <taxon>Bacteroidota</taxon>
        <taxon>Flavobacteriia</taxon>
        <taxon>Flavobacteriales</taxon>
        <taxon>Flavobacteriaceae</taxon>
        <taxon>Paenimyroides</taxon>
    </lineage>
</organism>
<sequence>MEEIKNYEKEIDEPINEYLPKNLIPIRENFKRVNSIENWTEITQIDIWETTEGGFVNFYFQAHKLEKIITRHFGETAQKMTEYYLLNGELSFVFEKFYKYNRPIYWDSKAKKENNDTEVFEFEKSEIIENRSYFTNGKLLHQINNQDYSSPFATDYILKEQERLLSEFNRLIKLEKQK</sequence>
<name>A0ABY5NQC3_9FLAO</name>
<accession>A0ABY5NQC3</accession>
<gene>
    <name evidence="1" type="ORF">NPX36_10545</name>
</gene>